<proteinExistence type="predicted"/>
<dbReference type="Proteomes" id="UP001592581">
    <property type="component" value="Unassembled WGS sequence"/>
</dbReference>
<protein>
    <submittedName>
        <fullName evidence="2">Class I SAM-dependent methyltransferase</fullName>
        <ecNumber evidence="2">2.1.1.-</ecNumber>
    </submittedName>
</protein>
<dbReference type="InterPro" id="IPR029063">
    <property type="entry name" value="SAM-dependent_MTases_sf"/>
</dbReference>
<dbReference type="EC" id="2.1.1.-" evidence="2"/>
<dbReference type="Gene3D" id="3.40.50.150">
    <property type="entry name" value="Vaccinia Virus protein VP39"/>
    <property type="match status" value="1"/>
</dbReference>
<feature type="domain" description="Methyltransferase type 11" evidence="1">
    <location>
        <begin position="44"/>
        <end position="139"/>
    </location>
</feature>
<dbReference type="Pfam" id="PF08241">
    <property type="entry name" value="Methyltransf_11"/>
    <property type="match status" value="1"/>
</dbReference>
<dbReference type="EMBL" id="JBEUKS010000003">
    <property type="protein sequence ID" value="MFC1438896.1"/>
    <property type="molecule type" value="Genomic_DNA"/>
</dbReference>
<sequence>MGRVYDDVRLAGAYQAGNEMPEASLRAWVELIGSFSPRSAPAVVEIGAGTGMFCAALARWRRASLVVGVDPSVAMLAQAGRFNEQTGVHYVGGSADAVPTGGQLFDLALLSRVIHHLPDRRACARELARILRPGGVVVIRTTFRERLDALVYDYWPALRDVDSERFPARQEVLSDFTACGFSVREEASFAQPVTSGLREYHARMATMPQSKFTHLTAAEFQSGLRRLEADAAAEPVTRPRPVVERYDVVVLALVQPLDGSG</sequence>
<dbReference type="PANTHER" id="PTHR43591">
    <property type="entry name" value="METHYLTRANSFERASE"/>
    <property type="match status" value="1"/>
</dbReference>
<dbReference type="GO" id="GO:0008168">
    <property type="term" value="F:methyltransferase activity"/>
    <property type="evidence" value="ECO:0007669"/>
    <property type="project" value="UniProtKB-KW"/>
</dbReference>
<evidence type="ECO:0000313" key="3">
    <source>
        <dbReference type="Proteomes" id="UP001592581"/>
    </source>
</evidence>
<dbReference type="GO" id="GO:0032259">
    <property type="term" value="P:methylation"/>
    <property type="evidence" value="ECO:0007669"/>
    <property type="project" value="UniProtKB-KW"/>
</dbReference>
<dbReference type="CDD" id="cd02440">
    <property type="entry name" value="AdoMet_MTases"/>
    <property type="match status" value="1"/>
</dbReference>
<keyword evidence="2" id="KW-0489">Methyltransferase</keyword>
<accession>A0ABV6XKZ2</accession>
<organism evidence="2 3">
    <name type="scientific">Streptacidiphilus jeojiensis</name>
    <dbReference type="NCBI Taxonomy" id="3229225"/>
    <lineage>
        <taxon>Bacteria</taxon>
        <taxon>Bacillati</taxon>
        <taxon>Actinomycetota</taxon>
        <taxon>Actinomycetes</taxon>
        <taxon>Kitasatosporales</taxon>
        <taxon>Streptomycetaceae</taxon>
        <taxon>Streptacidiphilus</taxon>
    </lineage>
</organism>
<evidence type="ECO:0000313" key="2">
    <source>
        <dbReference type="EMBL" id="MFC1438896.1"/>
    </source>
</evidence>
<keyword evidence="3" id="KW-1185">Reference proteome</keyword>
<evidence type="ECO:0000259" key="1">
    <source>
        <dbReference type="Pfam" id="PF08241"/>
    </source>
</evidence>
<comment type="caution">
    <text evidence="2">The sequence shown here is derived from an EMBL/GenBank/DDBJ whole genome shotgun (WGS) entry which is preliminary data.</text>
</comment>
<reference evidence="2 3" key="1">
    <citation type="submission" date="2024-06" db="EMBL/GenBank/DDBJ databases">
        <authorList>
            <person name="Lee S.D."/>
        </authorList>
    </citation>
    <scope>NUCLEOTIDE SEQUENCE [LARGE SCALE GENOMIC DNA]</scope>
    <source>
        <strain evidence="2 3">N1-10</strain>
    </source>
</reference>
<gene>
    <name evidence="2" type="ORF">ABUW04_11550</name>
</gene>
<dbReference type="RefSeq" id="WP_380564419.1">
    <property type="nucleotide sequence ID" value="NZ_JBEUKS010000003.1"/>
</dbReference>
<dbReference type="InterPro" id="IPR013216">
    <property type="entry name" value="Methyltransf_11"/>
</dbReference>
<dbReference type="SUPFAM" id="SSF53335">
    <property type="entry name" value="S-adenosyl-L-methionine-dependent methyltransferases"/>
    <property type="match status" value="1"/>
</dbReference>
<name>A0ABV6XKZ2_9ACTN</name>
<keyword evidence="2" id="KW-0808">Transferase</keyword>